<name>A0ABU4UL59_9GAMM</name>
<evidence type="ECO:0000313" key="4">
    <source>
        <dbReference type="Proteomes" id="UP001284537"/>
    </source>
</evidence>
<sequence>MALNNKKQTVLTILFSVSFWIFVSTVASAENSIPVITLQTYCPLCTCVRDYKIDIFNNGNVHWYGKHYVHIKGHRYKKIDRTKIKGLIEKFEEVDFFDRPESYLTEMKKKHQIWTDMSYMKITFNSNKKSKSVVYGRALMELEDAINRLVKNSKSQVS</sequence>
<keyword evidence="4" id="KW-1185">Reference proteome</keyword>
<evidence type="ECO:0000259" key="2">
    <source>
        <dbReference type="Pfam" id="PF20033"/>
    </source>
</evidence>
<comment type="caution">
    <text evidence="3">The sequence shown here is derived from an EMBL/GenBank/DDBJ whole genome shotgun (WGS) entry which is preliminary data.</text>
</comment>
<feature type="signal peptide" evidence="1">
    <location>
        <begin position="1"/>
        <end position="29"/>
    </location>
</feature>
<protein>
    <submittedName>
        <fullName evidence="3">DUF6438 domain-containing protein</fullName>
    </submittedName>
</protein>
<proteinExistence type="predicted"/>
<feature type="domain" description="DUF6438" evidence="2">
    <location>
        <begin position="50"/>
        <end position="148"/>
    </location>
</feature>
<evidence type="ECO:0000313" key="3">
    <source>
        <dbReference type="EMBL" id="MDX8130155.1"/>
    </source>
</evidence>
<dbReference type="RefSeq" id="WP_319963076.1">
    <property type="nucleotide sequence ID" value="NZ_JAXARY010000032.1"/>
</dbReference>
<evidence type="ECO:0000256" key="1">
    <source>
        <dbReference type="SAM" id="SignalP"/>
    </source>
</evidence>
<reference evidence="3 4" key="1">
    <citation type="submission" date="2023-11" db="EMBL/GenBank/DDBJ databases">
        <authorList>
            <person name="Ouyang M.-Y."/>
        </authorList>
    </citation>
    <scope>NUCLEOTIDE SEQUENCE [LARGE SCALE GENOMIC DNA]</scope>
    <source>
        <strain evidence="3 4">OY6</strain>
    </source>
</reference>
<feature type="chain" id="PRO_5045804543" evidence="1">
    <location>
        <begin position="30"/>
        <end position="158"/>
    </location>
</feature>
<dbReference type="InterPro" id="IPR045497">
    <property type="entry name" value="DUF6438"/>
</dbReference>
<keyword evidence="1" id="KW-0732">Signal</keyword>
<dbReference type="Pfam" id="PF20033">
    <property type="entry name" value="DUF6438"/>
    <property type="match status" value="1"/>
</dbReference>
<organism evidence="3 4">
    <name type="scientific">Methylomonas defluvii</name>
    <dbReference type="NCBI Taxonomy" id="3045149"/>
    <lineage>
        <taxon>Bacteria</taxon>
        <taxon>Pseudomonadati</taxon>
        <taxon>Pseudomonadota</taxon>
        <taxon>Gammaproteobacteria</taxon>
        <taxon>Methylococcales</taxon>
        <taxon>Methylococcaceae</taxon>
        <taxon>Methylomonas</taxon>
    </lineage>
</organism>
<dbReference type="Proteomes" id="UP001284537">
    <property type="component" value="Unassembled WGS sequence"/>
</dbReference>
<accession>A0ABU4UL59</accession>
<dbReference type="EMBL" id="JAXARY010000032">
    <property type="protein sequence ID" value="MDX8130155.1"/>
    <property type="molecule type" value="Genomic_DNA"/>
</dbReference>
<gene>
    <name evidence="3" type="ORF">QLH52_22890</name>
</gene>